<dbReference type="EMBL" id="JABBWE010000121">
    <property type="protein sequence ID" value="KAG1785045.1"/>
    <property type="molecule type" value="Genomic_DNA"/>
</dbReference>
<dbReference type="GeneID" id="64601651"/>
<keyword evidence="3" id="KW-1185">Reference proteome</keyword>
<dbReference type="Proteomes" id="UP000719766">
    <property type="component" value="Unassembled WGS sequence"/>
</dbReference>
<accession>A0A9P7ABE3</accession>
<evidence type="ECO:0000256" key="1">
    <source>
        <dbReference type="SAM" id="MobiDB-lite"/>
    </source>
</evidence>
<proteinExistence type="predicted"/>
<organism evidence="2 3">
    <name type="scientific">Suillus plorans</name>
    <dbReference type="NCBI Taxonomy" id="116603"/>
    <lineage>
        <taxon>Eukaryota</taxon>
        <taxon>Fungi</taxon>
        <taxon>Dikarya</taxon>
        <taxon>Basidiomycota</taxon>
        <taxon>Agaricomycotina</taxon>
        <taxon>Agaricomycetes</taxon>
        <taxon>Agaricomycetidae</taxon>
        <taxon>Boletales</taxon>
        <taxon>Suillineae</taxon>
        <taxon>Suillaceae</taxon>
        <taxon>Suillus</taxon>
    </lineage>
</organism>
<protein>
    <submittedName>
        <fullName evidence="2">Uncharacterized protein</fullName>
    </submittedName>
</protein>
<dbReference type="OrthoDB" id="2712597at2759"/>
<evidence type="ECO:0000313" key="2">
    <source>
        <dbReference type="EMBL" id="KAG1785045.1"/>
    </source>
</evidence>
<feature type="compositionally biased region" description="Basic and acidic residues" evidence="1">
    <location>
        <begin position="10"/>
        <end position="25"/>
    </location>
</feature>
<name>A0A9P7ABE3_9AGAM</name>
<gene>
    <name evidence="2" type="ORF">HD556DRAFT_1451138</name>
</gene>
<evidence type="ECO:0000313" key="3">
    <source>
        <dbReference type="Proteomes" id="UP000719766"/>
    </source>
</evidence>
<feature type="region of interest" description="Disordered" evidence="1">
    <location>
        <begin position="1"/>
        <end position="27"/>
    </location>
</feature>
<dbReference type="AlphaFoldDB" id="A0A9P7ABE3"/>
<reference evidence="2" key="1">
    <citation type="journal article" date="2020" name="New Phytol.">
        <title>Comparative genomics reveals dynamic genome evolution in host specialist ectomycorrhizal fungi.</title>
        <authorList>
            <person name="Lofgren L.A."/>
            <person name="Nguyen N.H."/>
            <person name="Vilgalys R."/>
            <person name="Ruytinx J."/>
            <person name="Liao H.L."/>
            <person name="Branco S."/>
            <person name="Kuo A."/>
            <person name="LaButti K."/>
            <person name="Lipzen A."/>
            <person name="Andreopoulos W."/>
            <person name="Pangilinan J."/>
            <person name="Riley R."/>
            <person name="Hundley H."/>
            <person name="Na H."/>
            <person name="Barry K."/>
            <person name="Grigoriev I.V."/>
            <person name="Stajich J.E."/>
            <person name="Kennedy P.G."/>
        </authorList>
    </citation>
    <scope>NUCLEOTIDE SEQUENCE</scope>
    <source>
        <strain evidence="2">S12</strain>
    </source>
</reference>
<comment type="caution">
    <text evidence="2">The sequence shown here is derived from an EMBL/GenBank/DDBJ whole genome shotgun (WGS) entry which is preliminary data.</text>
</comment>
<dbReference type="RefSeq" id="XP_041152530.1">
    <property type="nucleotide sequence ID" value="XM_041307887.1"/>
</dbReference>
<sequence length="74" mass="8377">MTKCAAPKSDPVDVEHPSKRIRSNDRNCTPSALNDAGAWRLLQRYLQSDLGYTQMEDGLILYLGKQYCADDWAD</sequence>